<accession>J9GJG7</accession>
<dbReference type="PANTHER" id="PTHR47396">
    <property type="entry name" value="TYPE I RESTRICTION ENZYME ECOKI R PROTEIN"/>
    <property type="match status" value="1"/>
</dbReference>
<dbReference type="PROSITE" id="PS51194">
    <property type="entry name" value="HELICASE_CTER"/>
    <property type="match status" value="1"/>
</dbReference>
<dbReference type="PANTHER" id="PTHR47396:SF1">
    <property type="entry name" value="ATP-DEPENDENT HELICASE IRC3-RELATED"/>
    <property type="match status" value="1"/>
</dbReference>
<dbReference type="Gene3D" id="3.40.50.300">
    <property type="entry name" value="P-loop containing nucleotide triphosphate hydrolases"/>
    <property type="match status" value="1"/>
</dbReference>
<organism evidence="2">
    <name type="scientific">gut metagenome</name>
    <dbReference type="NCBI Taxonomy" id="749906"/>
    <lineage>
        <taxon>unclassified sequences</taxon>
        <taxon>metagenomes</taxon>
        <taxon>organismal metagenomes</taxon>
    </lineage>
</organism>
<dbReference type="GO" id="GO:0005829">
    <property type="term" value="C:cytosol"/>
    <property type="evidence" value="ECO:0007669"/>
    <property type="project" value="TreeGrafter"/>
</dbReference>
<feature type="domain" description="Helicase C-terminal" evidence="1">
    <location>
        <begin position="1"/>
        <end position="127"/>
    </location>
</feature>
<dbReference type="EMBL" id="AMCI01000777">
    <property type="protein sequence ID" value="EJX07832.1"/>
    <property type="molecule type" value="Genomic_DNA"/>
</dbReference>
<dbReference type="CDD" id="cd18799">
    <property type="entry name" value="SF2_C_EcoAI-like"/>
    <property type="match status" value="1"/>
</dbReference>
<dbReference type="SMART" id="SM00490">
    <property type="entry name" value="HELICc"/>
    <property type="match status" value="1"/>
</dbReference>
<evidence type="ECO:0000259" key="1">
    <source>
        <dbReference type="PROSITE" id="PS51194"/>
    </source>
</evidence>
<keyword evidence="2" id="KW-0378">Hydrolase</keyword>
<keyword evidence="2" id="KW-0347">Helicase</keyword>
<dbReference type="InterPro" id="IPR058403">
    <property type="entry name" value="DUF8090"/>
</dbReference>
<dbReference type="InterPro" id="IPR027417">
    <property type="entry name" value="P-loop_NTPase"/>
</dbReference>
<sequence length="274" mass="31128">MNRRGLKTLALTGADSQERRSEAIRRLTQETGGDSLDYLLTVDIFNEGVDIPEVNQVIFLRPTESAIIFVQQLGRGLRKAPGKEFVVIIDFIGNYRNNFLIPVALSGDNSYNKDRLRRFVHTDKDYLPGASTIHFDPIAERTIYRLIDAARTNDLALLRSSYAVLKRKLGRIPSLTDFDEHGEVDPVKFFDHASLGSYPAFLEKVEPALKETLTARAAKTLIFSRARSATVSARRRRFFSKRFSRDTMRGSRNALPTGFFLTTPGRLRQRISRM</sequence>
<proteinExistence type="predicted"/>
<dbReference type="SUPFAM" id="SSF52540">
    <property type="entry name" value="P-loop containing nucleoside triphosphate hydrolases"/>
    <property type="match status" value="1"/>
</dbReference>
<keyword evidence="2" id="KW-0067">ATP-binding</keyword>
<comment type="caution">
    <text evidence="2">The sequence shown here is derived from an EMBL/GenBank/DDBJ whole genome shotgun (WGS) entry which is preliminary data.</text>
</comment>
<evidence type="ECO:0000313" key="2">
    <source>
        <dbReference type="EMBL" id="EJX07832.1"/>
    </source>
</evidence>
<dbReference type="GO" id="GO:0004386">
    <property type="term" value="F:helicase activity"/>
    <property type="evidence" value="ECO:0007669"/>
    <property type="project" value="UniProtKB-KW"/>
</dbReference>
<name>J9GJG7_9ZZZZ</name>
<dbReference type="InterPro" id="IPR001650">
    <property type="entry name" value="Helicase_C-like"/>
</dbReference>
<dbReference type="Pfam" id="PF00271">
    <property type="entry name" value="Helicase_C"/>
    <property type="match status" value="1"/>
</dbReference>
<dbReference type="AlphaFoldDB" id="J9GJG7"/>
<reference evidence="2" key="1">
    <citation type="journal article" date="2012" name="PLoS ONE">
        <title>Gene sets for utilization of primary and secondary nutrition supplies in the distal gut of endangered iberian lynx.</title>
        <authorList>
            <person name="Alcaide M."/>
            <person name="Messina E."/>
            <person name="Richter M."/>
            <person name="Bargiela R."/>
            <person name="Peplies J."/>
            <person name="Huws S.A."/>
            <person name="Newbold C.J."/>
            <person name="Golyshin P.N."/>
            <person name="Simon M.A."/>
            <person name="Lopez G."/>
            <person name="Yakimov M.M."/>
            <person name="Ferrer M."/>
        </authorList>
    </citation>
    <scope>NUCLEOTIDE SEQUENCE</scope>
</reference>
<keyword evidence="2" id="KW-0547">Nucleotide-binding</keyword>
<gene>
    <name evidence="2" type="ORF">EVA_04058</name>
</gene>
<dbReference type="InterPro" id="IPR050742">
    <property type="entry name" value="Helicase_Restrict-Modif_Enz"/>
</dbReference>
<dbReference type="Pfam" id="PF26350">
    <property type="entry name" value="DUF8090"/>
    <property type="match status" value="1"/>
</dbReference>
<protein>
    <submittedName>
        <fullName evidence="2">Protein containing DNA/RNA helicase</fullName>
    </submittedName>
</protein>